<reference evidence="1" key="1">
    <citation type="journal article" date="2020" name="MBio">
        <title>'Candidatus Ethanoperedens,' a Thermophilic Genus of Archaea Mediating the Anaerobic Oxidation of Ethane.</title>
        <authorList>
            <person name="Hahn C.J."/>
            <person name="Laso-Perez R."/>
            <person name="Vulcano F."/>
            <person name="Vaziourakis K.M."/>
            <person name="Stokke R."/>
            <person name="Steen I.H."/>
            <person name="Teske A."/>
            <person name="Boetius A."/>
            <person name="Liebeke M."/>
            <person name="Amann R."/>
            <person name="Knittel K."/>
            <person name="Wegener G."/>
        </authorList>
    </citation>
    <scope>NUCLEOTIDE SEQUENCE</scope>
    <source>
        <strain evidence="1">GoM-Arc1-LC-WB58</strain>
    </source>
</reference>
<name>A0A848DAF1_9EURY</name>
<proteinExistence type="predicted"/>
<dbReference type="EMBL" id="WNEG01000085">
    <property type="protein sequence ID" value="NMG83483.1"/>
    <property type="molecule type" value="Genomic_DNA"/>
</dbReference>
<dbReference type="AlphaFoldDB" id="A0A848DAF1"/>
<protein>
    <submittedName>
        <fullName evidence="1">Uncharacterized protein</fullName>
    </submittedName>
</protein>
<sequence length="70" mass="8030">MNLTPQETERLEYLLGKSKFNIPTKKEESELRYLITKEQPSAENSSIDELIKLGLVLVGLYFLAKTISEK</sequence>
<comment type="caution">
    <text evidence="1">The sequence shown here is derived from an EMBL/GenBank/DDBJ whole genome shotgun (WGS) entry which is preliminary data.</text>
</comment>
<evidence type="ECO:0000313" key="2">
    <source>
        <dbReference type="Proteomes" id="UP000606580"/>
    </source>
</evidence>
<dbReference type="Proteomes" id="UP000606580">
    <property type="component" value="Unassembled WGS sequence"/>
</dbReference>
<organism evidence="1 2">
    <name type="scientific">Candidatus Ethanoperedens thermophilum</name>
    <dbReference type="NCBI Taxonomy" id="2766897"/>
    <lineage>
        <taxon>Archaea</taxon>
        <taxon>Methanobacteriati</taxon>
        <taxon>Methanobacteriota</taxon>
        <taxon>Stenosarchaea group</taxon>
        <taxon>Methanomicrobia</taxon>
        <taxon>Methanosarcinales</taxon>
        <taxon>Methanosarcinales incertae sedis</taxon>
        <taxon>GOM Arc I cluster</taxon>
        <taxon>Candidatus Ethanoperedens</taxon>
    </lineage>
</organism>
<evidence type="ECO:0000313" key="1">
    <source>
        <dbReference type="EMBL" id="NMG83483.1"/>
    </source>
</evidence>
<accession>A0A848DAF1</accession>
<gene>
    <name evidence="1" type="ORF">GIS02_04670</name>
</gene>